<dbReference type="OrthoDB" id="10341102at2759"/>
<evidence type="ECO:0000313" key="2">
    <source>
        <dbReference type="Proteomes" id="UP000887116"/>
    </source>
</evidence>
<proteinExistence type="predicted"/>
<sequence length="106" mass="12360">MSEEEEEPRSLKDTFNVICETSESEEGKLPWEIVENWFTHAGIISFPSGMSERDAKNVFNKVSENKESVSFKELQSMVEHIANDRNKDQKELEEQLAMAIPQRRRK</sequence>
<evidence type="ECO:0000313" key="1">
    <source>
        <dbReference type="EMBL" id="GFQ78758.1"/>
    </source>
</evidence>
<keyword evidence="2" id="KW-1185">Reference proteome</keyword>
<protein>
    <submittedName>
        <fullName evidence="1">Uncharacterized protein</fullName>
    </submittedName>
</protein>
<gene>
    <name evidence="1" type="ORF">TNCT_505441</name>
</gene>
<dbReference type="Proteomes" id="UP000887116">
    <property type="component" value="Unassembled WGS sequence"/>
</dbReference>
<dbReference type="InterPro" id="IPR011992">
    <property type="entry name" value="EF-hand-dom_pair"/>
</dbReference>
<dbReference type="EMBL" id="BMAO01012055">
    <property type="protein sequence ID" value="GFQ78758.1"/>
    <property type="molecule type" value="Genomic_DNA"/>
</dbReference>
<reference evidence="1" key="1">
    <citation type="submission" date="2020-07" db="EMBL/GenBank/DDBJ databases">
        <title>Multicomponent nature underlies the extraordinary mechanical properties of spider dragline silk.</title>
        <authorList>
            <person name="Kono N."/>
            <person name="Nakamura H."/>
            <person name="Mori M."/>
            <person name="Yoshida Y."/>
            <person name="Ohtoshi R."/>
            <person name="Malay A.D."/>
            <person name="Moran D.A.P."/>
            <person name="Tomita M."/>
            <person name="Numata K."/>
            <person name="Arakawa K."/>
        </authorList>
    </citation>
    <scope>NUCLEOTIDE SEQUENCE</scope>
</reference>
<accession>A0A8X6FFH1</accession>
<comment type="caution">
    <text evidence="1">The sequence shown here is derived from an EMBL/GenBank/DDBJ whole genome shotgun (WGS) entry which is preliminary data.</text>
</comment>
<organism evidence="1 2">
    <name type="scientific">Trichonephila clavata</name>
    <name type="common">Joro spider</name>
    <name type="synonym">Nephila clavata</name>
    <dbReference type="NCBI Taxonomy" id="2740835"/>
    <lineage>
        <taxon>Eukaryota</taxon>
        <taxon>Metazoa</taxon>
        <taxon>Ecdysozoa</taxon>
        <taxon>Arthropoda</taxon>
        <taxon>Chelicerata</taxon>
        <taxon>Arachnida</taxon>
        <taxon>Araneae</taxon>
        <taxon>Araneomorphae</taxon>
        <taxon>Entelegynae</taxon>
        <taxon>Araneoidea</taxon>
        <taxon>Nephilidae</taxon>
        <taxon>Trichonephila</taxon>
    </lineage>
</organism>
<dbReference type="SUPFAM" id="SSF47473">
    <property type="entry name" value="EF-hand"/>
    <property type="match status" value="1"/>
</dbReference>
<dbReference type="AlphaFoldDB" id="A0A8X6FFH1"/>
<dbReference type="Gene3D" id="1.10.238.10">
    <property type="entry name" value="EF-hand"/>
    <property type="match status" value="1"/>
</dbReference>
<name>A0A8X6FFH1_TRICU</name>